<reference evidence="1" key="2">
    <citation type="submission" date="2018-02" db="EMBL/GenBank/DDBJ databases">
        <authorList>
            <person name="Cohen D.B."/>
            <person name="Kent A.D."/>
        </authorList>
    </citation>
    <scope>NUCLEOTIDE SEQUENCE</scope>
    <source>
        <strain evidence="1">DSM 17706</strain>
    </source>
</reference>
<protein>
    <submittedName>
        <fullName evidence="1">Uncharacterized protein</fullName>
    </submittedName>
</protein>
<evidence type="ECO:0000313" key="1">
    <source>
        <dbReference type="EMBL" id="PWB92917.1"/>
    </source>
</evidence>
<reference evidence="2 4" key="3">
    <citation type="submission" date="2019-07" db="EMBL/GenBank/DDBJ databases">
        <title>Ln-dependent methylotrophs.</title>
        <authorList>
            <person name="Tani A."/>
        </authorList>
    </citation>
    <scope>NUCLEOTIDE SEQUENCE [LARGE SCALE GENOMIC DNA]</scope>
    <source>
        <strain evidence="2 4">SM89A</strain>
    </source>
</reference>
<reference evidence="1 3" key="1">
    <citation type="journal article" date="2018" name="Appl. Microbiol. Biotechnol.">
        <title>Co-cultivation of the strictly anaerobic methanogen Methanosarcina barkeri with aerobic methanotrophs in an oxygen-limited membrane bioreactor.</title>
        <authorList>
            <person name="In 't Zandt M.H."/>
            <person name="van den Bosch T.J.M."/>
            <person name="Rijkers R."/>
            <person name="van Kessel M.A.H.J."/>
            <person name="Jetten M.S.M."/>
            <person name="Welte C.U."/>
        </authorList>
    </citation>
    <scope>NUCLEOTIDE SEQUENCE [LARGE SCALE GENOMIC DNA]</scope>
    <source>
        <strain evidence="1 3">DSM 17706</strain>
    </source>
</reference>
<dbReference type="Proteomes" id="UP000316781">
    <property type="component" value="Unassembled WGS sequence"/>
</dbReference>
<name>A0A2U1SMS6_METSR</name>
<sequence>MDQVFRASNSPEVIELYRLMRALLALRDMFDGAYERAVLSMLPEATRKRFDRIANCADDHAGVAVARPILDDSYDALESVFDEYKHEVAESLLAAALADTVADLPEKLGALEKSLLSERL</sequence>
<organism evidence="1 3">
    <name type="scientific">Methylosinus sporium</name>
    <dbReference type="NCBI Taxonomy" id="428"/>
    <lineage>
        <taxon>Bacteria</taxon>
        <taxon>Pseudomonadati</taxon>
        <taxon>Pseudomonadota</taxon>
        <taxon>Alphaproteobacteria</taxon>
        <taxon>Hyphomicrobiales</taxon>
        <taxon>Methylocystaceae</taxon>
        <taxon>Methylosinus</taxon>
    </lineage>
</organism>
<dbReference type="OrthoDB" id="8453207at2"/>
<evidence type="ECO:0000313" key="3">
    <source>
        <dbReference type="Proteomes" id="UP000245137"/>
    </source>
</evidence>
<evidence type="ECO:0000313" key="2">
    <source>
        <dbReference type="EMBL" id="TRL32198.1"/>
    </source>
</evidence>
<dbReference type="RefSeq" id="WP_108918169.1">
    <property type="nucleotide sequence ID" value="NZ_BGJY01000024.1"/>
</dbReference>
<dbReference type="EMBL" id="VJMF01000047">
    <property type="protein sequence ID" value="TRL32198.1"/>
    <property type="molecule type" value="Genomic_DNA"/>
</dbReference>
<keyword evidence="3" id="KW-1185">Reference proteome</keyword>
<accession>A0A2U1SMS6</accession>
<proteinExistence type="predicted"/>
<dbReference type="EMBL" id="PUIV01000032">
    <property type="protein sequence ID" value="PWB92917.1"/>
    <property type="molecule type" value="Genomic_DNA"/>
</dbReference>
<dbReference type="Proteomes" id="UP000245137">
    <property type="component" value="Unassembled WGS sequence"/>
</dbReference>
<gene>
    <name evidence="1" type="ORF">C5689_15510</name>
    <name evidence="2" type="ORF">FM996_12535</name>
</gene>
<comment type="caution">
    <text evidence="1">The sequence shown here is derived from an EMBL/GenBank/DDBJ whole genome shotgun (WGS) entry which is preliminary data.</text>
</comment>
<dbReference type="AlphaFoldDB" id="A0A2U1SMS6"/>
<evidence type="ECO:0000313" key="4">
    <source>
        <dbReference type="Proteomes" id="UP000316781"/>
    </source>
</evidence>